<keyword evidence="1" id="KW-1185">Reference proteome</keyword>
<proteinExistence type="predicted"/>
<sequence length="136" mass="15471">MWLHHLRGSTTPGLGDQSTSLCSFKQMCITKGTYGDLVPQSSIRSVFKLDLLGLPGKQALFAWLRSPSPTRKSTPCTSPFAIHDHFKYQEFFKCYQSNVLANCYNSPPFLRVICQILQNYTMIDLQLASCMIKHYN</sequence>
<name>A0A1U7XKK6_NICSY</name>
<dbReference type="AlphaFoldDB" id="A0A1U7XKK6"/>
<dbReference type="Proteomes" id="UP000189701">
    <property type="component" value="Unplaced"/>
</dbReference>
<gene>
    <name evidence="2" type="primary">LOC104235419</name>
</gene>
<organism evidence="1 2">
    <name type="scientific">Nicotiana sylvestris</name>
    <name type="common">Wood tobacco</name>
    <name type="synonym">South American tobacco</name>
    <dbReference type="NCBI Taxonomy" id="4096"/>
    <lineage>
        <taxon>Eukaryota</taxon>
        <taxon>Viridiplantae</taxon>
        <taxon>Streptophyta</taxon>
        <taxon>Embryophyta</taxon>
        <taxon>Tracheophyta</taxon>
        <taxon>Spermatophyta</taxon>
        <taxon>Magnoliopsida</taxon>
        <taxon>eudicotyledons</taxon>
        <taxon>Gunneridae</taxon>
        <taxon>Pentapetalae</taxon>
        <taxon>asterids</taxon>
        <taxon>lamiids</taxon>
        <taxon>Solanales</taxon>
        <taxon>Solanaceae</taxon>
        <taxon>Nicotianoideae</taxon>
        <taxon>Nicotianeae</taxon>
        <taxon>Nicotiana</taxon>
    </lineage>
</organism>
<dbReference type="RefSeq" id="XP_009787479.1">
    <property type="nucleotide sequence ID" value="XM_009789177.1"/>
</dbReference>
<protein>
    <submittedName>
        <fullName evidence="2">Uncharacterized protein LOC104235419</fullName>
    </submittedName>
</protein>
<reference evidence="2" key="2">
    <citation type="submission" date="2025-08" db="UniProtKB">
        <authorList>
            <consortium name="RefSeq"/>
        </authorList>
    </citation>
    <scope>IDENTIFICATION</scope>
    <source>
        <tissue evidence="2">Leaf</tissue>
    </source>
</reference>
<evidence type="ECO:0000313" key="2">
    <source>
        <dbReference type="RefSeq" id="XP_009787479.1"/>
    </source>
</evidence>
<reference evidence="1" key="1">
    <citation type="journal article" date="2013" name="Genome Biol.">
        <title>Reference genomes and transcriptomes of Nicotiana sylvestris and Nicotiana tomentosiformis.</title>
        <authorList>
            <person name="Sierro N."/>
            <person name="Battey J.N."/>
            <person name="Ouadi S."/>
            <person name="Bovet L."/>
            <person name="Goepfert S."/>
            <person name="Bakaher N."/>
            <person name="Peitsch M.C."/>
            <person name="Ivanov N.V."/>
        </authorList>
    </citation>
    <scope>NUCLEOTIDE SEQUENCE [LARGE SCALE GENOMIC DNA]</scope>
</reference>
<evidence type="ECO:0000313" key="1">
    <source>
        <dbReference type="Proteomes" id="UP000189701"/>
    </source>
</evidence>
<accession>A0A1U7XKK6</accession>